<feature type="region of interest" description="Disordered" evidence="1">
    <location>
        <begin position="14"/>
        <end position="34"/>
    </location>
</feature>
<evidence type="ECO:0000313" key="3">
    <source>
        <dbReference type="Proteomes" id="UP000037784"/>
    </source>
</evidence>
<gene>
    <name evidence="2" type="ORF">ARMA_2980</name>
</gene>
<evidence type="ECO:0000313" key="2">
    <source>
        <dbReference type="EMBL" id="GAP64557.1"/>
    </source>
</evidence>
<keyword evidence="3" id="KW-1185">Reference proteome</keyword>
<proteinExistence type="predicted"/>
<dbReference type="InParanoid" id="A0A0M9UE12"/>
<feature type="compositionally biased region" description="Polar residues" evidence="1">
    <location>
        <begin position="25"/>
        <end position="34"/>
    </location>
</feature>
<protein>
    <submittedName>
        <fullName evidence="2">Uncharacterized protein</fullName>
    </submittedName>
</protein>
<organism evidence="2 3">
    <name type="scientific">Ardenticatena maritima</name>
    <dbReference type="NCBI Taxonomy" id="872965"/>
    <lineage>
        <taxon>Bacteria</taxon>
        <taxon>Bacillati</taxon>
        <taxon>Chloroflexota</taxon>
        <taxon>Ardenticatenia</taxon>
        <taxon>Ardenticatenales</taxon>
        <taxon>Ardenticatenaceae</taxon>
        <taxon>Ardenticatena</taxon>
    </lineage>
</organism>
<dbReference type="RefSeq" id="WP_160317062.1">
    <property type="nucleotide sequence ID" value="NZ_BBZA01000283.1"/>
</dbReference>
<comment type="caution">
    <text evidence="2">The sequence shown here is derived from an EMBL/GenBank/DDBJ whole genome shotgun (WGS) entry which is preliminary data.</text>
</comment>
<reference evidence="3" key="2">
    <citation type="submission" date="2015-08" db="EMBL/GenBank/DDBJ databases">
        <title>Draft Genome Sequence of a Heterotrophic Facultative Anaerobic Bacterium Ardenticatena maritima Strain 110S.</title>
        <authorList>
            <person name="Kawaichi S."/>
            <person name="Yoshida T."/>
            <person name="Sako Y."/>
            <person name="Nakamura R."/>
        </authorList>
    </citation>
    <scope>NUCLEOTIDE SEQUENCE [LARGE SCALE GENOMIC DNA]</scope>
    <source>
        <strain evidence="3">110S</strain>
    </source>
</reference>
<name>A0A0M9UE12_9CHLR</name>
<dbReference type="Proteomes" id="UP000037784">
    <property type="component" value="Unassembled WGS sequence"/>
</dbReference>
<accession>A0A0M9UE12</accession>
<reference evidence="2 3" key="1">
    <citation type="journal article" date="2015" name="Genome Announc.">
        <title>Draft Genome Sequence of a Heterotrophic Facultative Anaerobic Thermophilic Bacterium, Ardenticatena maritima Strain 110ST.</title>
        <authorList>
            <person name="Kawaichi S."/>
            <person name="Yoshida T."/>
            <person name="Sako Y."/>
            <person name="Nakamura R."/>
        </authorList>
    </citation>
    <scope>NUCLEOTIDE SEQUENCE [LARGE SCALE GENOMIC DNA]</scope>
    <source>
        <strain evidence="2 3">110S</strain>
    </source>
</reference>
<dbReference type="AlphaFoldDB" id="A0A0M9UE12"/>
<evidence type="ECO:0000256" key="1">
    <source>
        <dbReference type="SAM" id="MobiDB-lite"/>
    </source>
</evidence>
<dbReference type="EMBL" id="BBZA01000283">
    <property type="protein sequence ID" value="GAP64557.1"/>
    <property type="molecule type" value="Genomic_DNA"/>
</dbReference>
<sequence>MPVIIDDFEVLVAPSSATPEPAEESTAQPPQSFTPRDIQDVIEAMHEREARLRAH</sequence>